<dbReference type="Gramene" id="BGIOSGA016099-TA">
    <property type="protein sequence ID" value="BGIOSGA016099-PA"/>
    <property type="gene ID" value="BGIOSGA016099"/>
</dbReference>
<reference evidence="2 3" key="1">
    <citation type="journal article" date="2005" name="PLoS Biol.">
        <title>The genomes of Oryza sativa: a history of duplications.</title>
        <authorList>
            <person name="Yu J."/>
            <person name="Wang J."/>
            <person name="Lin W."/>
            <person name="Li S."/>
            <person name="Li H."/>
            <person name="Zhou J."/>
            <person name="Ni P."/>
            <person name="Dong W."/>
            <person name="Hu S."/>
            <person name="Zeng C."/>
            <person name="Zhang J."/>
            <person name="Zhang Y."/>
            <person name="Li R."/>
            <person name="Xu Z."/>
            <person name="Li S."/>
            <person name="Li X."/>
            <person name="Zheng H."/>
            <person name="Cong L."/>
            <person name="Lin L."/>
            <person name="Yin J."/>
            <person name="Geng J."/>
            <person name="Li G."/>
            <person name="Shi J."/>
            <person name="Liu J."/>
            <person name="Lv H."/>
            <person name="Li J."/>
            <person name="Wang J."/>
            <person name="Deng Y."/>
            <person name="Ran L."/>
            <person name="Shi X."/>
            <person name="Wang X."/>
            <person name="Wu Q."/>
            <person name="Li C."/>
            <person name="Ren X."/>
            <person name="Wang J."/>
            <person name="Wang X."/>
            <person name="Li D."/>
            <person name="Liu D."/>
            <person name="Zhang X."/>
            <person name="Ji Z."/>
            <person name="Zhao W."/>
            <person name="Sun Y."/>
            <person name="Zhang Z."/>
            <person name="Bao J."/>
            <person name="Han Y."/>
            <person name="Dong L."/>
            <person name="Ji J."/>
            <person name="Chen P."/>
            <person name="Wu S."/>
            <person name="Liu J."/>
            <person name="Xiao Y."/>
            <person name="Bu D."/>
            <person name="Tan J."/>
            <person name="Yang L."/>
            <person name="Ye C."/>
            <person name="Zhang J."/>
            <person name="Xu J."/>
            <person name="Zhou Y."/>
            <person name="Yu Y."/>
            <person name="Zhang B."/>
            <person name="Zhuang S."/>
            <person name="Wei H."/>
            <person name="Liu B."/>
            <person name="Lei M."/>
            <person name="Yu H."/>
            <person name="Li Y."/>
            <person name="Xu H."/>
            <person name="Wei S."/>
            <person name="He X."/>
            <person name="Fang L."/>
            <person name="Zhang Z."/>
            <person name="Zhang Y."/>
            <person name="Huang X."/>
            <person name="Su Z."/>
            <person name="Tong W."/>
            <person name="Li J."/>
            <person name="Tong Z."/>
            <person name="Li S."/>
            <person name="Ye J."/>
            <person name="Wang L."/>
            <person name="Fang L."/>
            <person name="Lei T."/>
            <person name="Chen C."/>
            <person name="Chen H."/>
            <person name="Xu Z."/>
            <person name="Li H."/>
            <person name="Huang H."/>
            <person name="Zhang F."/>
            <person name="Xu H."/>
            <person name="Li N."/>
            <person name="Zhao C."/>
            <person name="Li S."/>
            <person name="Dong L."/>
            <person name="Huang Y."/>
            <person name="Li L."/>
            <person name="Xi Y."/>
            <person name="Qi Q."/>
            <person name="Li W."/>
            <person name="Zhang B."/>
            <person name="Hu W."/>
            <person name="Zhang Y."/>
            <person name="Tian X."/>
            <person name="Jiao Y."/>
            <person name="Liang X."/>
            <person name="Jin J."/>
            <person name="Gao L."/>
            <person name="Zheng W."/>
            <person name="Hao B."/>
            <person name="Liu S."/>
            <person name="Wang W."/>
            <person name="Yuan L."/>
            <person name="Cao M."/>
            <person name="McDermott J."/>
            <person name="Samudrala R."/>
            <person name="Wang J."/>
            <person name="Wong G.K."/>
            <person name="Yang H."/>
        </authorList>
    </citation>
    <scope>NUCLEOTIDE SEQUENCE [LARGE SCALE GENOMIC DNA]</scope>
    <source>
        <strain evidence="3">cv. 93-11</strain>
    </source>
</reference>
<feature type="chain" id="PRO_5002864866" evidence="1">
    <location>
        <begin position="19"/>
        <end position="66"/>
    </location>
</feature>
<feature type="signal peptide" evidence="1">
    <location>
        <begin position="1"/>
        <end position="18"/>
    </location>
</feature>
<evidence type="ECO:0000256" key="1">
    <source>
        <dbReference type="SAM" id="SignalP"/>
    </source>
</evidence>
<proteinExistence type="predicted"/>
<dbReference type="AlphaFoldDB" id="B8AS10"/>
<protein>
    <submittedName>
        <fullName evidence="2">Uncharacterized protein</fullName>
    </submittedName>
</protein>
<dbReference type="EMBL" id="CM000129">
    <property type="protein sequence ID" value="EEC76977.1"/>
    <property type="molecule type" value="Genomic_DNA"/>
</dbReference>
<dbReference type="HOGENOM" id="CLU_2835721_0_0_1"/>
<accession>B8AS10</accession>
<dbReference type="Proteomes" id="UP000007015">
    <property type="component" value="Chromosome 4"/>
</dbReference>
<name>B8AS10_ORYSI</name>
<evidence type="ECO:0000313" key="2">
    <source>
        <dbReference type="EMBL" id="EEC76977.1"/>
    </source>
</evidence>
<keyword evidence="1" id="KW-0732">Signal</keyword>
<gene>
    <name evidence="2" type="ORF">OsI_15281</name>
</gene>
<evidence type="ECO:0000313" key="3">
    <source>
        <dbReference type="Proteomes" id="UP000007015"/>
    </source>
</evidence>
<keyword evidence="3" id="KW-1185">Reference proteome</keyword>
<organism evidence="2 3">
    <name type="scientific">Oryza sativa subsp. indica</name>
    <name type="common">Rice</name>
    <dbReference type="NCBI Taxonomy" id="39946"/>
    <lineage>
        <taxon>Eukaryota</taxon>
        <taxon>Viridiplantae</taxon>
        <taxon>Streptophyta</taxon>
        <taxon>Embryophyta</taxon>
        <taxon>Tracheophyta</taxon>
        <taxon>Spermatophyta</taxon>
        <taxon>Magnoliopsida</taxon>
        <taxon>Liliopsida</taxon>
        <taxon>Poales</taxon>
        <taxon>Poaceae</taxon>
        <taxon>BOP clade</taxon>
        <taxon>Oryzoideae</taxon>
        <taxon>Oryzeae</taxon>
        <taxon>Oryzinae</taxon>
        <taxon>Oryza</taxon>
        <taxon>Oryza sativa</taxon>
    </lineage>
</organism>
<sequence length="66" mass="7190">MAVCWLFAFYSPPCTTFAMEQVVQDTATVAAVEQVDAGAVVVKLAQQVDVAAVVQKCRTSTLPLWW</sequence>